<proteinExistence type="predicted"/>
<dbReference type="PANTHER" id="PTHR41313:SF1">
    <property type="entry name" value="DNA METHYLASE ADENINE-SPECIFIC DOMAIN-CONTAINING PROTEIN"/>
    <property type="match status" value="1"/>
</dbReference>
<evidence type="ECO:0000313" key="3">
    <source>
        <dbReference type="EMBL" id="VYU81963.1"/>
    </source>
</evidence>
<dbReference type="SUPFAM" id="SSF53335">
    <property type="entry name" value="S-adenosyl-L-methionine-dependent methyltransferases"/>
    <property type="match status" value="1"/>
</dbReference>
<dbReference type="GO" id="GO:0005524">
    <property type="term" value="F:ATP binding"/>
    <property type="evidence" value="ECO:0007669"/>
    <property type="project" value="InterPro"/>
</dbReference>
<dbReference type="Gene3D" id="3.40.50.300">
    <property type="entry name" value="P-loop containing nucleotide triphosphate hydrolases"/>
    <property type="match status" value="1"/>
</dbReference>
<reference evidence="3" key="1">
    <citation type="submission" date="2019-11" db="EMBL/GenBank/DDBJ databases">
        <authorList>
            <person name="Feng L."/>
        </authorList>
    </citation>
    <scope>NUCLEOTIDE SEQUENCE</scope>
    <source>
        <strain evidence="3">CsymbiosumLFYP84</strain>
    </source>
</reference>
<dbReference type="InterPro" id="IPR027417">
    <property type="entry name" value="P-loop_NTPase"/>
</dbReference>
<gene>
    <name evidence="3" type="primary">taqIM</name>
    <name evidence="3" type="ORF">CSLFYP84_04511</name>
</gene>
<dbReference type="GO" id="GO:0032259">
    <property type="term" value="P:methylation"/>
    <property type="evidence" value="ECO:0007669"/>
    <property type="project" value="UniProtKB-KW"/>
</dbReference>
<dbReference type="Pfam" id="PF04851">
    <property type="entry name" value="ResIII"/>
    <property type="match status" value="1"/>
</dbReference>
<dbReference type="PANTHER" id="PTHR41313">
    <property type="entry name" value="ADENINE-SPECIFIC METHYLTRANSFERASE"/>
    <property type="match status" value="1"/>
</dbReference>
<dbReference type="EMBL" id="CACRUA010000081">
    <property type="protein sequence ID" value="VYU81963.1"/>
    <property type="molecule type" value="Genomic_DNA"/>
</dbReference>
<evidence type="ECO:0000259" key="2">
    <source>
        <dbReference type="SMART" id="SM00487"/>
    </source>
</evidence>
<dbReference type="InterPro" id="IPR006935">
    <property type="entry name" value="Helicase/UvrB_N"/>
</dbReference>
<dbReference type="EC" id="2.1.1.72" evidence="3"/>
<accession>A0A6N3I1X4</accession>
<dbReference type="SUPFAM" id="SSF52540">
    <property type="entry name" value="P-loop containing nucleoside triphosphate hydrolases"/>
    <property type="match status" value="1"/>
</dbReference>
<dbReference type="InterPro" id="IPR029063">
    <property type="entry name" value="SAM-dependent_MTases_sf"/>
</dbReference>
<evidence type="ECO:0000256" key="1">
    <source>
        <dbReference type="SAM" id="MobiDB-lite"/>
    </source>
</evidence>
<dbReference type="InterPro" id="IPR014001">
    <property type="entry name" value="Helicase_ATP-bd"/>
</dbReference>
<dbReference type="SMART" id="SM00487">
    <property type="entry name" value="DEXDc"/>
    <property type="match status" value="1"/>
</dbReference>
<dbReference type="GO" id="GO:0003677">
    <property type="term" value="F:DNA binding"/>
    <property type="evidence" value="ECO:0007669"/>
    <property type="project" value="InterPro"/>
</dbReference>
<feature type="compositionally biased region" description="Basic and acidic residues" evidence="1">
    <location>
        <begin position="247"/>
        <end position="277"/>
    </location>
</feature>
<feature type="compositionally biased region" description="Basic and acidic residues" evidence="1">
    <location>
        <begin position="308"/>
        <end position="326"/>
    </location>
</feature>
<sequence length="2310" mass="261297">MLTKAELYAQMADKVATQLTGSWQEWAGFLTTASRLYKYPFHEQLMIYAQRPDATACAEYDLWNEKMGRYVRRGSKGIALVDDSGDRPRLRYVFDISDTGTREHSRTPWLWQLEERHLDSVQAMLEHTYDVSGDDLAGQLTEVAGKLAEEYWTEHQQDFFYIVDDSFLEEYDEFNIGVQFKAAATVSITYALMSRCGLEPERYFDHEDFMAIFDFNTPATIGALGTAVSQINQQVLRQIGVTVRNAEREANQERSKQDEQSHDLYPERRLSDSRPEAEPAAVETPGQVRQDEENLPEGTSSHPLQPDVAEREAVPAPSGDRRDRPEQTGADDAPAGEGSGSHRGTESQRSHEVGGADEHLQSSGRGNPDGGAYQQLTLNLFLSEAEQIQSIDEAENVAHTSSAFSFAQNDIDHVLRLGGNTDRQRERVVAAFEKQKTTAEITEILKTLYHGGNGLGSVSAWYAEDGIHLSHGKSVRYDRSAQVISWESAAERIGELLESGQFASNVELAEAAGYERSLLAEKLWYLYHDLSEGAREAGYLSCLSEIKGNGFPEETRRLTEQLSDPAFRQTLKEEYAAFWTAYQQDRDLLRFHYHRPREIWENLKDLDLPRRTFSSDLSQVPTVQHFITEDEIDAAMTGGSSFAGGKGRIYAFFMANHTDKEKVRFLKDEYGIGGRSHALSGATHSGEDHDGKGLHYKKQDCPDVHLNWEKVSKRITSLVQKGRYLTEQEQAQYDKIQAEKDLAEEDAIQAQQPEIEEETPKPTLREQFEQYKPVVTAAISEDVAYRNACGHSDRENAVIEGNAAVRRAVLGSKDMELIRLYSDVPEFRQRLHREVIDETYPKLHELLRPLSQEDIDTALCAWNGNIESKHAVVRYMKDHAREKDTAAWLAQEYGGSNSPFVVRAGSPEETQLPWPKVQRRLAQLIQEDRFYTEEEQDRFDNIDPIAIREALEERGIVNGHVADPEKLDKDPFIQQVMSDVEQIAAAETEQTSEVAISDEEYDAVRRPTPQRTSYDPAAPVYAVGDTVYIEDDAYQITELREDTVQLLPTGMVYPIYRAERKEQFEQLLRADRRNAYYTEFLPIDPDKADQDLRDVLTHGLMDEADKKQVSTLLQSGRSNSEIAYWLSRAYSGEIETLNLETGDTADYRTTAQGMELEVLDAEEKRLAVLYFRWDEVAPLLRGMYARQLDGFGQARPEPAVESPTFHSETVAVYPGDKNNLPYDVVVERLHIEESEPPAPVTEPEKTFEEVLDEHPVSIQVNGQWQTFPNAKAAEEASYEEYKANLRRNAQNFRITDEHLGEGGPKAKFQANVNAIRLLKELESAGQQASPEQQEILSRYVGWGGIPDAFDPEKPAWASEYTQLKELLTPEEYAAARSSTLNAHYTSPTVIQAIYEAVGRMGFETGNILEPSMGVGNFFGMLPEEMRNSRLYGVELDPVSGRIAKQLYPKADITVGGFETTDRRDFFDLAIGNVPFGQYQVNDKAYNKLNFSIHNYFFAKALDQVRPGGVVAFVTSRYTMDAKDSTVRRYLAQRAELLGAIRLPNDAFKKNAGAEVVSDIIFLQKRDRPLDIVPEWTQTGQTEDGFAINRYFIDHPEMVLGRQEPVSTAHGMDYTVNPIEGLELSDQLHDAVKYIHGTYQEAELPELGEGEAIDTSIPADPNVKNYSYAIVDGQVYYRENSRMVRPDLNATAEARVKGLVGLRDCVQKLIDLQMDAAVPDSTIREKQAELNSLYDSFSARYGLINDRANRLAYVDDSSYYLLCALEVIDEDGKLERKADMFTKRTIKPHQAVAVVDTASEALAVSISEKACVDMGYMSQLTGKTKEELAGELQGVIFRVPGQLEQDGTPHYVTADEYLSGNVRRKLRQAQRAAQQDPSFAVNVEALTAAQPKDLDASEIEVRLGATWIDKEYIQQFMYETFNTPFYLQRSIEVNYSSFTAEWQIKGKSSVSYNDVAAYTTYGTSRANAYKILEDSLNLRDVRIYDTIEDADGKERRVLNAKETTLAAQKQQAIREAFKDWIWRDPERRQTLVRQYNEEMNSTRPREYDGSHITFGGMNPAITLREHQKSAIAHVLYGGNTLLAHEVGAGKTFEMVAAAMEAKRLGLCQKSLFVVPNHLTEQWASEFLRLYPSANILVTTKKDFETHNRKKFCARIATGDYDAIIMGHSQFERIPISRERQERLLYEQIDEITEGIAEVQTSGGERFTVKQLERTRKSLEARLEKLQAEGRKDDVVTFEQLGVDRLFVDEAHNYKNLFLYTKMRNVAGLSTSDAQKSSDMFAKCRYMDEITGNRGVIFATGTPVSNSMTVRP</sequence>
<name>A0A6N3I1X4_CLOSY</name>
<dbReference type="PRINTS" id="PR00507">
    <property type="entry name" value="N12N6MTFRASE"/>
</dbReference>
<keyword evidence="3" id="KW-0808">Transferase</keyword>
<keyword evidence="3" id="KW-0489">Methyltransferase</keyword>
<feature type="compositionally biased region" description="Basic and acidic residues" evidence="1">
    <location>
        <begin position="343"/>
        <end position="360"/>
    </location>
</feature>
<feature type="region of interest" description="Disordered" evidence="1">
    <location>
        <begin position="247"/>
        <end position="372"/>
    </location>
</feature>
<dbReference type="GO" id="GO:0016787">
    <property type="term" value="F:hydrolase activity"/>
    <property type="evidence" value="ECO:0007669"/>
    <property type="project" value="InterPro"/>
</dbReference>
<dbReference type="InterPro" id="IPR052933">
    <property type="entry name" value="DNA_Protect_Modify"/>
</dbReference>
<protein>
    <submittedName>
        <fullName evidence="3">Modification methylase TaqI</fullName>
        <ecNumber evidence="3">2.1.1.72</ecNumber>
    </submittedName>
</protein>
<dbReference type="GO" id="GO:0009007">
    <property type="term" value="F:site-specific DNA-methyltransferase (adenine-specific) activity"/>
    <property type="evidence" value="ECO:0007669"/>
    <property type="project" value="UniProtKB-EC"/>
</dbReference>
<organism evidence="3">
    <name type="scientific">Clostridium symbiosum</name>
    <name type="common">Bacteroides symbiosus</name>
    <dbReference type="NCBI Taxonomy" id="1512"/>
    <lineage>
        <taxon>Bacteria</taxon>
        <taxon>Bacillati</taxon>
        <taxon>Bacillota</taxon>
        <taxon>Clostridia</taxon>
        <taxon>Lachnospirales</taxon>
        <taxon>Lachnospiraceae</taxon>
        <taxon>Otoolea</taxon>
    </lineage>
</organism>
<dbReference type="Gene3D" id="3.40.50.150">
    <property type="entry name" value="Vaccinia Virus protein VP39"/>
    <property type="match status" value="1"/>
</dbReference>
<feature type="domain" description="Helicase ATP-binding" evidence="2">
    <location>
        <begin position="2058"/>
        <end position="2297"/>
    </location>
</feature>